<dbReference type="GO" id="GO:0008564">
    <property type="term" value="F:protein-exporting ATPase activity"/>
    <property type="evidence" value="ECO:0007669"/>
    <property type="project" value="UniProtKB-EC"/>
</dbReference>
<dbReference type="InterPro" id="IPR027417">
    <property type="entry name" value="P-loop_NTPase"/>
</dbReference>
<evidence type="ECO:0000259" key="9">
    <source>
        <dbReference type="SMART" id="SM00382"/>
    </source>
</evidence>
<dbReference type="PANTHER" id="PTHR30258:SF1">
    <property type="entry name" value="PROTEIN TRANSPORT PROTEIN HOFB HOMOLOG"/>
    <property type="match status" value="1"/>
</dbReference>
<dbReference type="AlphaFoldDB" id="A0A345ZBL0"/>
<dbReference type="GO" id="GO:0005524">
    <property type="term" value="F:ATP binding"/>
    <property type="evidence" value="ECO:0007669"/>
    <property type="project" value="UniProtKB-KW"/>
</dbReference>
<evidence type="ECO:0000256" key="8">
    <source>
        <dbReference type="ARBA" id="ARBA00034006"/>
    </source>
</evidence>
<dbReference type="OrthoDB" id="9805147at2"/>
<dbReference type="Gene3D" id="3.30.450.90">
    <property type="match status" value="1"/>
</dbReference>
<dbReference type="InterPro" id="IPR013369">
    <property type="entry name" value="T2SS_GspE"/>
</dbReference>
<dbReference type="PANTHER" id="PTHR30258">
    <property type="entry name" value="TYPE II SECRETION SYSTEM PROTEIN GSPE-RELATED"/>
    <property type="match status" value="1"/>
</dbReference>
<feature type="domain" description="AAA+ ATPase" evidence="9">
    <location>
        <begin position="314"/>
        <end position="456"/>
    </location>
</feature>
<gene>
    <name evidence="10" type="primary">gspE</name>
    <name evidence="10" type="ORF">C0J27_02895</name>
</gene>
<reference evidence="10 11" key="1">
    <citation type="submission" date="2017-12" db="EMBL/GenBank/DDBJ databases">
        <title>Chromulinavorax destructans is a abundant pathogen of dominant heterotrophic picoflagllates.</title>
        <authorList>
            <person name="Deeg C.M."/>
            <person name="Zimmer M."/>
            <person name="Suttle C.A."/>
        </authorList>
    </citation>
    <scope>NUCLEOTIDE SEQUENCE [LARGE SCALE GENOMIC DNA]</scope>
    <source>
        <strain evidence="10 11">SeV1</strain>
    </source>
</reference>
<evidence type="ECO:0000313" key="11">
    <source>
        <dbReference type="Proteomes" id="UP000254834"/>
    </source>
</evidence>
<dbReference type="SMART" id="SM00382">
    <property type="entry name" value="AAA"/>
    <property type="match status" value="1"/>
</dbReference>
<dbReference type="GO" id="GO:0005886">
    <property type="term" value="C:plasma membrane"/>
    <property type="evidence" value="ECO:0007669"/>
    <property type="project" value="TreeGrafter"/>
</dbReference>
<evidence type="ECO:0000256" key="5">
    <source>
        <dbReference type="ARBA" id="ARBA00022927"/>
    </source>
</evidence>
<evidence type="ECO:0000256" key="6">
    <source>
        <dbReference type="ARBA" id="ARBA00022967"/>
    </source>
</evidence>
<dbReference type="EC" id="7.4.2.8" evidence="7"/>
<dbReference type="GO" id="GO:0016887">
    <property type="term" value="F:ATP hydrolysis activity"/>
    <property type="evidence" value="ECO:0007669"/>
    <property type="project" value="TreeGrafter"/>
</dbReference>
<dbReference type="InterPro" id="IPR037257">
    <property type="entry name" value="T2SS_E_N_sf"/>
</dbReference>
<evidence type="ECO:0000256" key="2">
    <source>
        <dbReference type="ARBA" id="ARBA00022448"/>
    </source>
</evidence>
<organism evidence="10 11">
    <name type="scientific">Candidatus Chromulinivorax destructor</name>
    <dbReference type="NCBI Taxonomy" id="2066483"/>
    <lineage>
        <taxon>Bacteria</taxon>
        <taxon>Candidatus Babelota</taxon>
        <taxon>Candidatus Babeliae</taxon>
        <taxon>Candidatus Babeliales</taxon>
        <taxon>Candidatus Chromulinivoraceae</taxon>
        <taxon>Candidatus Chromulinivorax</taxon>
    </lineage>
</organism>
<accession>A0A345ZBL0</accession>
<keyword evidence="3" id="KW-0547">Nucleotide-binding</keyword>
<evidence type="ECO:0000256" key="3">
    <source>
        <dbReference type="ARBA" id="ARBA00022741"/>
    </source>
</evidence>
<dbReference type="KEGG" id="cdes:C0J27_02895"/>
<dbReference type="NCBIfam" id="TIGR02533">
    <property type="entry name" value="type_II_gspE"/>
    <property type="match status" value="1"/>
</dbReference>
<keyword evidence="2" id="KW-0813">Transport</keyword>
<dbReference type="GO" id="GO:0015628">
    <property type="term" value="P:protein secretion by the type II secretion system"/>
    <property type="evidence" value="ECO:0007669"/>
    <property type="project" value="InterPro"/>
</dbReference>
<dbReference type="Gene3D" id="3.40.50.300">
    <property type="entry name" value="P-loop containing nucleotide triphosphate hydrolases"/>
    <property type="match status" value="1"/>
</dbReference>
<evidence type="ECO:0000313" key="10">
    <source>
        <dbReference type="EMBL" id="AXK60677.1"/>
    </source>
</evidence>
<dbReference type="Proteomes" id="UP000254834">
    <property type="component" value="Chromosome"/>
</dbReference>
<comment type="similarity">
    <text evidence="1">Belongs to the GSP E family.</text>
</comment>
<dbReference type="InterPro" id="IPR003593">
    <property type="entry name" value="AAA+_ATPase"/>
</dbReference>
<dbReference type="RefSeq" id="WP_115585692.1">
    <property type="nucleotide sequence ID" value="NZ_CP025544.1"/>
</dbReference>
<protein>
    <recommendedName>
        <fullName evidence="7">protein-secreting ATPase</fullName>
        <ecNumber evidence="7">7.4.2.8</ecNumber>
    </recommendedName>
</protein>
<dbReference type="EMBL" id="CP025544">
    <property type="protein sequence ID" value="AXK60677.1"/>
    <property type="molecule type" value="Genomic_DNA"/>
</dbReference>
<dbReference type="InterPro" id="IPR007831">
    <property type="entry name" value="T2SS_GspE_N"/>
</dbReference>
<dbReference type="FunFam" id="3.30.450.90:FF:000001">
    <property type="entry name" value="Type II secretion system ATPase GspE"/>
    <property type="match status" value="1"/>
</dbReference>
<comment type="catalytic activity">
    <reaction evidence="8">
        <text>ATP + H2O + cellular proteinSide 1 = ADP + phosphate + cellular proteinSide 2.</text>
        <dbReference type="EC" id="7.4.2.8"/>
    </reaction>
</comment>
<dbReference type="CDD" id="cd01129">
    <property type="entry name" value="PulE-GspE-like"/>
    <property type="match status" value="1"/>
</dbReference>
<name>A0A345ZBL0_9BACT</name>
<dbReference type="Pfam" id="PF05157">
    <property type="entry name" value="MshEN"/>
    <property type="match status" value="1"/>
</dbReference>
<evidence type="ECO:0000256" key="1">
    <source>
        <dbReference type="ARBA" id="ARBA00006611"/>
    </source>
</evidence>
<keyword evidence="11" id="KW-1185">Reference proteome</keyword>
<sequence>MIHDMWKILEDMGLLAHQNKEELMKNAEQAHESLETYLLSNKLITSQDLAKAYAKNYSLPFIEFVTEEMADPELLAKVQFNFLRQNIIMPIMLAGKITILVVDPLNLASIDELSMLLAKDAPIALATAGTIIDGINRYYPLEGAKKMMEDLEEDTNILENGLDLGQIEDQDILNAGAQAPVVKLVNHILFQAVKRGASDIHIEPFEKDVAVRYRVDGIMYLAFSPPKRIQGALISRLKIMANLNIAEKRMPQDGRIEIKVSDKFFDIRVSVLPVMHGERIVMRLLDKSKAFASLEDLGLSEHNAKIIKDVIQKPNGIIFVSGPTGSGKTTTLYSIVSRLNSPDVNIITVEDPVEYQITGINQVQVQNKIGFTFASALRSILRQDPDIVMIGETRDVETAQIAVQAALTGHLVLSTIHTNNAPATITRLIDMGVEPFLISSSVLAVIAQRLVRKLCENCKEQYTPTAEMIHSIGMTSPHAKTVTFYKPVGCDKCLGIGYKGRMPVFEIMVMSNALARLVIEKADANVLRAQAQHDGMKLLIQDGAWKIELGLTTIEEVLSVATLQEDTEL</sequence>
<evidence type="ECO:0000256" key="7">
    <source>
        <dbReference type="ARBA" id="ARBA00024382"/>
    </source>
</evidence>
<dbReference type="Gene3D" id="3.30.300.160">
    <property type="entry name" value="Type II secretion system, protein E, N-terminal domain"/>
    <property type="match status" value="1"/>
</dbReference>
<keyword evidence="4" id="KW-0067">ATP-binding</keyword>
<dbReference type="FunFam" id="3.40.50.300:FF:000398">
    <property type="entry name" value="Type IV pilus assembly ATPase PilB"/>
    <property type="match status" value="1"/>
</dbReference>
<keyword evidence="5" id="KW-0653">Protein transport</keyword>
<keyword evidence="6" id="KW-1278">Translocase</keyword>
<evidence type="ECO:0000256" key="4">
    <source>
        <dbReference type="ARBA" id="ARBA00022840"/>
    </source>
</evidence>
<proteinExistence type="inferred from homology"/>
<dbReference type="InterPro" id="IPR001482">
    <property type="entry name" value="T2SS/T4SS_dom"/>
</dbReference>
<dbReference type="Pfam" id="PF00437">
    <property type="entry name" value="T2SSE"/>
    <property type="match status" value="1"/>
</dbReference>
<dbReference type="SUPFAM" id="SSF160246">
    <property type="entry name" value="EspE N-terminal domain-like"/>
    <property type="match status" value="1"/>
</dbReference>
<dbReference type="GO" id="GO:0015627">
    <property type="term" value="C:type II protein secretion system complex"/>
    <property type="evidence" value="ECO:0007669"/>
    <property type="project" value="InterPro"/>
</dbReference>
<dbReference type="SUPFAM" id="SSF52540">
    <property type="entry name" value="P-loop containing nucleoside triphosphate hydrolases"/>
    <property type="match status" value="1"/>
</dbReference>